<protein>
    <submittedName>
        <fullName evidence="2">Uncharacterized protein</fullName>
    </submittedName>
</protein>
<proteinExistence type="predicted"/>
<dbReference type="EMBL" id="JAIWYP010000001">
    <property type="protein sequence ID" value="KAH3890992.1"/>
    <property type="molecule type" value="Genomic_DNA"/>
</dbReference>
<evidence type="ECO:0000313" key="2">
    <source>
        <dbReference type="EMBL" id="KAH3890992.1"/>
    </source>
</evidence>
<sequence>MMTLEPLVALLIRLPEPLSRDSMLCKRDVPGLSPGLAAHFSPTGDNCAKTEYPSSCLSVVSLADSSISCVSRRLVSLLCLSPTRKSVVSLANSSNFQDMAPDTKVPDGRTDGRLAGRTDGQRQNNIPPPLAGDNYA</sequence>
<feature type="region of interest" description="Disordered" evidence="1">
    <location>
        <begin position="91"/>
        <end position="136"/>
    </location>
</feature>
<dbReference type="AlphaFoldDB" id="A0A9D4N753"/>
<keyword evidence="3" id="KW-1185">Reference proteome</keyword>
<comment type="caution">
    <text evidence="2">The sequence shown here is derived from an EMBL/GenBank/DDBJ whole genome shotgun (WGS) entry which is preliminary data.</text>
</comment>
<dbReference type="Proteomes" id="UP000828390">
    <property type="component" value="Unassembled WGS sequence"/>
</dbReference>
<gene>
    <name evidence="2" type="ORF">DPMN_015083</name>
</gene>
<evidence type="ECO:0000256" key="1">
    <source>
        <dbReference type="SAM" id="MobiDB-lite"/>
    </source>
</evidence>
<name>A0A9D4N753_DREPO</name>
<organism evidence="2 3">
    <name type="scientific">Dreissena polymorpha</name>
    <name type="common">Zebra mussel</name>
    <name type="synonym">Mytilus polymorpha</name>
    <dbReference type="NCBI Taxonomy" id="45954"/>
    <lineage>
        <taxon>Eukaryota</taxon>
        <taxon>Metazoa</taxon>
        <taxon>Spiralia</taxon>
        <taxon>Lophotrochozoa</taxon>
        <taxon>Mollusca</taxon>
        <taxon>Bivalvia</taxon>
        <taxon>Autobranchia</taxon>
        <taxon>Heteroconchia</taxon>
        <taxon>Euheterodonta</taxon>
        <taxon>Imparidentia</taxon>
        <taxon>Neoheterodontei</taxon>
        <taxon>Myida</taxon>
        <taxon>Dreissenoidea</taxon>
        <taxon>Dreissenidae</taxon>
        <taxon>Dreissena</taxon>
    </lineage>
</organism>
<reference evidence="2" key="2">
    <citation type="submission" date="2020-11" db="EMBL/GenBank/DDBJ databases">
        <authorList>
            <person name="McCartney M.A."/>
            <person name="Auch B."/>
            <person name="Kono T."/>
            <person name="Mallez S."/>
            <person name="Becker A."/>
            <person name="Gohl D.M."/>
            <person name="Silverstein K.A.T."/>
            <person name="Koren S."/>
            <person name="Bechman K.B."/>
            <person name="Herman A."/>
            <person name="Abrahante J.E."/>
            <person name="Garbe J."/>
        </authorList>
    </citation>
    <scope>NUCLEOTIDE SEQUENCE</scope>
    <source>
        <strain evidence="2">Duluth1</strain>
        <tissue evidence="2">Whole animal</tissue>
    </source>
</reference>
<reference evidence="2" key="1">
    <citation type="journal article" date="2019" name="bioRxiv">
        <title>The Genome of the Zebra Mussel, Dreissena polymorpha: A Resource for Invasive Species Research.</title>
        <authorList>
            <person name="McCartney M.A."/>
            <person name="Auch B."/>
            <person name="Kono T."/>
            <person name="Mallez S."/>
            <person name="Zhang Y."/>
            <person name="Obille A."/>
            <person name="Becker A."/>
            <person name="Abrahante J.E."/>
            <person name="Garbe J."/>
            <person name="Badalamenti J.P."/>
            <person name="Herman A."/>
            <person name="Mangelson H."/>
            <person name="Liachko I."/>
            <person name="Sullivan S."/>
            <person name="Sone E.D."/>
            <person name="Koren S."/>
            <person name="Silverstein K.A.T."/>
            <person name="Beckman K.B."/>
            <person name="Gohl D.M."/>
        </authorList>
    </citation>
    <scope>NUCLEOTIDE SEQUENCE</scope>
    <source>
        <strain evidence="2">Duluth1</strain>
        <tissue evidence="2">Whole animal</tissue>
    </source>
</reference>
<accession>A0A9D4N753</accession>
<feature type="compositionally biased region" description="Basic and acidic residues" evidence="1">
    <location>
        <begin position="104"/>
        <end position="120"/>
    </location>
</feature>
<evidence type="ECO:0000313" key="3">
    <source>
        <dbReference type="Proteomes" id="UP000828390"/>
    </source>
</evidence>